<evidence type="ECO:0000259" key="6">
    <source>
        <dbReference type="PROSITE" id="PS00715"/>
    </source>
</evidence>
<feature type="domain" description="RNA polymerase sigma-70" evidence="6">
    <location>
        <begin position="46"/>
        <end position="59"/>
    </location>
</feature>
<reference evidence="7 8" key="1">
    <citation type="journal article" date="2021" name="ISME Commun">
        <title>Automated analysis of genomic sequences facilitates high-throughput and comprehensive description of bacteria.</title>
        <authorList>
            <person name="Hitch T.C.A."/>
        </authorList>
    </citation>
    <scope>NUCLEOTIDE SEQUENCE [LARGE SCALE GENOMIC DNA]</scope>
    <source>
        <strain evidence="7 8">Sanger_29</strain>
    </source>
</reference>
<dbReference type="NCBIfam" id="TIGR02937">
    <property type="entry name" value="sigma70-ECF"/>
    <property type="match status" value="1"/>
</dbReference>
<dbReference type="Gene3D" id="1.20.120.1810">
    <property type="match status" value="1"/>
</dbReference>
<dbReference type="Gene3D" id="1.10.10.10">
    <property type="entry name" value="Winged helix-like DNA-binding domain superfamily/Winged helix DNA-binding domain"/>
    <property type="match status" value="2"/>
</dbReference>
<dbReference type="RefSeq" id="WP_262655110.1">
    <property type="nucleotide sequence ID" value="NZ_JAOQKE010000014.1"/>
</dbReference>
<dbReference type="InterPro" id="IPR013324">
    <property type="entry name" value="RNA_pol_sigma_r3/r4-like"/>
</dbReference>
<dbReference type="InterPro" id="IPR000943">
    <property type="entry name" value="RNA_pol_sigma70"/>
</dbReference>
<dbReference type="Pfam" id="PF04539">
    <property type="entry name" value="Sigma70_r3"/>
    <property type="match status" value="1"/>
</dbReference>
<dbReference type="SUPFAM" id="SSF88659">
    <property type="entry name" value="Sigma3 and sigma4 domains of RNA polymerase sigma factors"/>
    <property type="match status" value="2"/>
</dbReference>
<dbReference type="InterPro" id="IPR007630">
    <property type="entry name" value="RNA_pol_sigma70_r4"/>
</dbReference>
<dbReference type="InterPro" id="IPR007627">
    <property type="entry name" value="RNA_pol_sigma70_r2"/>
</dbReference>
<dbReference type="Proteomes" id="UP001652338">
    <property type="component" value="Unassembled WGS sequence"/>
</dbReference>
<proteinExistence type="predicted"/>
<dbReference type="SUPFAM" id="SSF88946">
    <property type="entry name" value="Sigma2 domain of RNA polymerase sigma factors"/>
    <property type="match status" value="1"/>
</dbReference>
<gene>
    <name evidence="7" type="ORF">OCV47_10915</name>
</gene>
<evidence type="ECO:0000313" key="7">
    <source>
        <dbReference type="EMBL" id="MCU6725854.1"/>
    </source>
</evidence>
<keyword evidence="2" id="KW-0805">Transcription regulation</keyword>
<dbReference type="InterPro" id="IPR014322">
    <property type="entry name" value="RNA_pol_sigma-B/F/G"/>
</dbReference>
<accession>A0ABT2SMX4</accession>
<dbReference type="PANTHER" id="PTHR30603">
    <property type="entry name" value="RNA POLYMERASE SIGMA FACTOR RPO"/>
    <property type="match status" value="1"/>
</dbReference>
<keyword evidence="1" id="KW-0749">Sporulation</keyword>
<keyword evidence="8" id="KW-1185">Reference proteome</keyword>
<dbReference type="InterPro" id="IPR007624">
    <property type="entry name" value="RNA_pol_sigma70_r3"/>
</dbReference>
<dbReference type="Pfam" id="PF04542">
    <property type="entry name" value="Sigma70_r2"/>
    <property type="match status" value="1"/>
</dbReference>
<evidence type="ECO:0000256" key="1">
    <source>
        <dbReference type="ARBA" id="ARBA00022969"/>
    </source>
</evidence>
<dbReference type="InterPro" id="IPR050239">
    <property type="entry name" value="Sigma-70_RNA_pol_init_factors"/>
</dbReference>
<dbReference type="Pfam" id="PF04545">
    <property type="entry name" value="Sigma70_r4"/>
    <property type="match status" value="1"/>
</dbReference>
<organism evidence="7 8">
    <name type="scientific">Muricoprocola aceti</name>
    <dbReference type="NCBI Taxonomy" id="2981772"/>
    <lineage>
        <taxon>Bacteria</taxon>
        <taxon>Bacillati</taxon>
        <taxon>Bacillota</taxon>
        <taxon>Clostridia</taxon>
        <taxon>Lachnospirales</taxon>
        <taxon>Lachnospiraceae</taxon>
        <taxon>Muricoprocola</taxon>
    </lineage>
</organism>
<evidence type="ECO:0000313" key="8">
    <source>
        <dbReference type="Proteomes" id="UP001652338"/>
    </source>
</evidence>
<dbReference type="CDD" id="cd06171">
    <property type="entry name" value="Sigma70_r4"/>
    <property type="match status" value="1"/>
</dbReference>
<dbReference type="NCBIfam" id="TIGR02980">
    <property type="entry name" value="SigBFG"/>
    <property type="match status" value="1"/>
</dbReference>
<keyword evidence="3" id="KW-0731">Sigma factor</keyword>
<dbReference type="InterPro" id="IPR013325">
    <property type="entry name" value="RNA_pol_sigma_r2"/>
</dbReference>
<dbReference type="InterPro" id="IPR036388">
    <property type="entry name" value="WH-like_DNA-bd_sf"/>
</dbReference>
<dbReference type="InterPro" id="IPR014284">
    <property type="entry name" value="RNA_pol_sigma-70_dom"/>
</dbReference>
<evidence type="ECO:0000256" key="4">
    <source>
        <dbReference type="ARBA" id="ARBA00023125"/>
    </source>
</evidence>
<keyword evidence="4" id="KW-0238">DNA-binding</keyword>
<keyword evidence="5" id="KW-0804">Transcription</keyword>
<dbReference type="PROSITE" id="PS00715">
    <property type="entry name" value="SIGMA70_1"/>
    <property type="match status" value="1"/>
</dbReference>
<dbReference type="PRINTS" id="PR00046">
    <property type="entry name" value="SIGMA70FCT"/>
</dbReference>
<evidence type="ECO:0000256" key="3">
    <source>
        <dbReference type="ARBA" id="ARBA00023082"/>
    </source>
</evidence>
<dbReference type="PANTHER" id="PTHR30603:SF19">
    <property type="entry name" value="RNA POLYMERASE SIGMA-F FACTOR"/>
    <property type="match status" value="1"/>
</dbReference>
<sequence length="239" mass="27637">MDRTLWLIECAHQGDKKAREAAVEENMGLVMHVVKRYQGKTTDMEDLIQIGCIGLLKAVDYFDLNMDVRFSSYAVPMILGEIRRYLRDDGMLKVSRSLKNIAYQTSKTREMLTVQMGREPSIEEIADATGVEREEIVMAMEASAELESLQKSVYQSDGNEICLEDKVEDRRDAVSELMNHVLLENMLKVLDPEEKSLIHMRYYEEMTQSQIAAKMQKTQVQISRMEKKILKKMRLCIKD</sequence>
<protein>
    <submittedName>
        <fullName evidence="7">SigB/SigF/SigG family RNA polymerase sigma factor</fullName>
    </submittedName>
</protein>
<dbReference type="EMBL" id="JAOQKE010000014">
    <property type="protein sequence ID" value="MCU6725854.1"/>
    <property type="molecule type" value="Genomic_DNA"/>
</dbReference>
<name>A0ABT2SMX4_9FIRM</name>
<evidence type="ECO:0000256" key="5">
    <source>
        <dbReference type="ARBA" id="ARBA00023163"/>
    </source>
</evidence>
<dbReference type="PIRSF" id="PIRSF000770">
    <property type="entry name" value="RNA_pol_sigma-SigE/K"/>
    <property type="match status" value="1"/>
</dbReference>
<comment type="caution">
    <text evidence="7">The sequence shown here is derived from an EMBL/GenBank/DDBJ whole genome shotgun (WGS) entry which is preliminary data.</text>
</comment>
<evidence type="ECO:0000256" key="2">
    <source>
        <dbReference type="ARBA" id="ARBA00023015"/>
    </source>
</evidence>